<organism evidence="7 8">
    <name type="scientific">Alkalicella caledoniensis</name>
    <dbReference type="NCBI Taxonomy" id="2731377"/>
    <lineage>
        <taxon>Bacteria</taxon>
        <taxon>Bacillati</taxon>
        <taxon>Bacillota</taxon>
        <taxon>Clostridia</taxon>
        <taxon>Eubacteriales</taxon>
        <taxon>Proteinivoracaceae</taxon>
        <taxon>Alkalicella</taxon>
    </lineage>
</organism>
<evidence type="ECO:0000259" key="5">
    <source>
        <dbReference type="Pfam" id="PF00370"/>
    </source>
</evidence>
<evidence type="ECO:0000256" key="1">
    <source>
        <dbReference type="ARBA" id="ARBA00009156"/>
    </source>
</evidence>
<dbReference type="EMBL" id="CP058559">
    <property type="protein sequence ID" value="QNO14224.1"/>
    <property type="molecule type" value="Genomic_DNA"/>
</dbReference>
<evidence type="ECO:0000259" key="6">
    <source>
        <dbReference type="Pfam" id="PF02782"/>
    </source>
</evidence>
<dbReference type="InterPro" id="IPR043129">
    <property type="entry name" value="ATPase_NBD"/>
</dbReference>
<sequence length="509" mass="57184">MPQYYIGIDIGTTSTKSIVFNKDGHIISKASREYPIISTMPSFREQDPEEILEAVIHTLKESIRVGNINPNDISFVSFSSMMHSVIAVDKEGKPLTNCIIWADNRSVTYAEEFKKNGQGLEIYKRTGTPTHPMSPLYKLMWLRDNQPEIYKNAYKFISIKEYVFYSFFGDYIVDYSIASATGMFNIFDLKWDKEVLGLLGINETKLSKTVSTTYSLKNINGELCSQTGLNQNTTFVVGASDGCLANLGSNAIQKGVAAATIGTSGAVRVAFDQPVTDPEGRVFCYVLTEDKYIVGGPINNGGIIYRWFRDNFGELEVKRAMEMDSDSYSLLNEYIDNTQPGSNGLVFLPFLAGERAPYWNANLRGAYIGISDAHKKEHFTRALIEGICYDMNDILEAVKELVVEVESIYANGGFTRSEEWVQTLCDVMDTKVIVHENYESPCLGAVMLGMLATGLVEHLEECQDMVKDFNVYNVRKENALLYQRLFKIYKKAIANLTPLLESLAEFQNK</sequence>
<dbReference type="PROSITE" id="PS00933">
    <property type="entry name" value="FGGY_KINASES_1"/>
    <property type="match status" value="1"/>
</dbReference>
<dbReference type="AlphaFoldDB" id="A0A7G9W6B2"/>
<evidence type="ECO:0000256" key="4">
    <source>
        <dbReference type="RuleBase" id="RU003733"/>
    </source>
</evidence>
<name>A0A7G9W6B2_ALKCA</name>
<dbReference type="InterPro" id="IPR000577">
    <property type="entry name" value="Carb_kinase_FGGY"/>
</dbReference>
<dbReference type="SUPFAM" id="SSF53067">
    <property type="entry name" value="Actin-like ATPase domain"/>
    <property type="match status" value="2"/>
</dbReference>
<evidence type="ECO:0000256" key="2">
    <source>
        <dbReference type="ARBA" id="ARBA00022679"/>
    </source>
</evidence>
<gene>
    <name evidence="7" type="ORF">HYG86_05280</name>
</gene>
<feature type="domain" description="Carbohydrate kinase FGGY N-terminal" evidence="5">
    <location>
        <begin position="4"/>
        <end position="248"/>
    </location>
</feature>
<dbReference type="Gene3D" id="3.30.420.40">
    <property type="match status" value="2"/>
</dbReference>
<dbReference type="Pfam" id="PF00370">
    <property type="entry name" value="FGGY_N"/>
    <property type="match status" value="1"/>
</dbReference>
<dbReference type="KEGG" id="acae:HYG86_05280"/>
<protein>
    <submittedName>
        <fullName evidence="7">Gluconate kinase</fullName>
    </submittedName>
</protein>
<keyword evidence="2 4" id="KW-0808">Transferase</keyword>
<evidence type="ECO:0000313" key="7">
    <source>
        <dbReference type="EMBL" id="QNO14224.1"/>
    </source>
</evidence>
<dbReference type="GO" id="GO:0016301">
    <property type="term" value="F:kinase activity"/>
    <property type="evidence" value="ECO:0007669"/>
    <property type="project" value="UniProtKB-KW"/>
</dbReference>
<dbReference type="InterPro" id="IPR018484">
    <property type="entry name" value="FGGY_N"/>
</dbReference>
<dbReference type="Proteomes" id="UP000516160">
    <property type="component" value="Chromosome"/>
</dbReference>
<evidence type="ECO:0000313" key="8">
    <source>
        <dbReference type="Proteomes" id="UP000516160"/>
    </source>
</evidence>
<dbReference type="PROSITE" id="PS00445">
    <property type="entry name" value="FGGY_KINASES_2"/>
    <property type="match status" value="1"/>
</dbReference>
<keyword evidence="3 4" id="KW-0418">Kinase</keyword>
<dbReference type="CDD" id="cd07770">
    <property type="entry name" value="ASKHA_NBD_FGGY_GntK"/>
    <property type="match status" value="1"/>
</dbReference>
<accession>A0A7G9W6B2</accession>
<feature type="domain" description="Carbohydrate kinase FGGY C-terminal" evidence="6">
    <location>
        <begin position="257"/>
        <end position="452"/>
    </location>
</feature>
<dbReference type="GO" id="GO:0005975">
    <property type="term" value="P:carbohydrate metabolic process"/>
    <property type="evidence" value="ECO:0007669"/>
    <property type="project" value="InterPro"/>
</dbReference>
<dbReference type="Pfam" id="PF02782">
    <property type="entry name" value="FGGY_C"/>
    <property type="match status" value="1"/>
</dbReference>
<dbReference type="PIRSF" id="PIRSF000538">
    <property type="entry name" value="GlpK"/>
    <property type="match status" value="1"/>
</dbReference>
<dbReference type="GO" id="GO:0016773">
    <property type="term" value="F:phosphotransferase activity, alcohol group as acceptor"/>
    <property type="evidence" value="ECO:0007669"/>
    <property type="project" value="InterPro"/>
</dbReference>
<dbReference type="InterPro" id="IPR018485">
    <property type="entry name" value="FGGY_C"/>
</dbReference>
<keyword evidence="8" id="KW-1185">Reference proteome</keyword>
<dbReference type="InterPro" id="IPR050406">
    <property type="entry name" value="FGGY_Carb_Kinase"/>
</dbReference>
<dbReference type="PANTHER" id="PTHR43095">
    <property type="entry name" value="SUGAR KINASE"/>
    <property type="match status" value="1"/>
</dbReference>
<dbReference type="PANTHER" id="PTHR43095:SF2">
    <property type="entry name" value="GLUCONOKINASE"/>
    <property type="match status" value="1"/>
</dbReference>
<dbReference type="InterPro" id="IPR018483">
    <property type="entry name" value="Carb_kinase_FGGY_CS"/>
</dbReference>
<dbReference type="RefSeq" id="WP_213167883.1">
    <property type="nucleotide sequence ID" value="NZ_CP058559.1"/>
</dbReference>
<evidence type="ECO:0000256" key="3">
    <source>
        <dbReference type="ARBA" id="ARBA00022777"/>
    </source>
</evidence>
<comment type="similarity">
    <text evidence="1 4">Belongs to the FGGY kinase family.</text>
</comment>
<proteinExistence type="inferred from homology"/>
<reference evidence="7 8" key="1">
    <citation type="submission" date="2020-07" db="EMBL/GenBank/DDBJ databases">
        <title>Alkalicella. sp. LB2 genome.</title>
        <authorList>
            <person name="Postec A."/>
            <person name="Quemeneur M."/>
        </authorList>
    </citation>
    <scope>NUCLEOTIDE SEQUENCE [LARGE SCALE GENOMIC DNA]</scope>
    <source>
        <strain evidence="7 8">LB2</strain>
    </source>
</reference>